<evidence type="ECO:0000259" key="21">
    <source>
        <dbReference type="PROSITE" id="PS50894"/>
    </source>
</evidence>
<evidence type="ECO:0000256" key="9">
    <source>
        <dbReference type="ARBA" id="ARBA00022777"/>
    </source>
</evidence>
<evidence type="ECO:0000256" key="5">
    <source>
        <dbReference type="ARBA" id="ARBA00022553"/>
    </source>
</evidence>
<dbReference type="SMART" id="SM00387">
    <property type="entry name" value="HATPase_c"/>
    <property type="match status" value="1"/>
</dbReference>
<dbReference type="SUPFAM" id="SSF55874">
    <property type="entry name" value="ATPase domain of HSP90 chaperone/DNA topoisomerase II/histidine kinase"/>
    <property type="match status" value="1"/>
</dbReference>
<dbReference type="Pfam" id="PF00512">
    <property type="entry name" value="HisKA"/>
    <property type="match status" value="1"/>
</dbReference>
<gene>
    <name evidence="22" type="ORF">C2134_04875</name>
</gene>
<dbReference type="CDD" id="cd06225">
    <property type="entry name" value="HAMP"/>
    <property type="match status" value="1"/>
</dbReference>
<evidence type="ECO:0000256" key="8">
    <source>
        <dbReference type="ARBA" id="ARBA00022741"/>
    </source>
</evidence>
<dbReference type="InterPro" id="IPR008207">
    <property type="entry name" value="Sig_transdc_His_kin_Hpt_dom"/>
</dbReference>
<dbReference type="InterPro" id="IPR036097">
    <property type="entry name" value="HisK_dim/P_sf"/>
</dbReference>
<evidence type="ECO:0000256" key="6">
    <source>
        <dbReference type="ARBA" id="ARBA00022679"/>
    </source>
</evidence>
<dbReference type="InterPro" id="IPR004358">
    <property type="entry name" value="Sig_transdc_His_kin-like_C"/>
</dbReference>
<dbReference type="Gene3D" id="3.30.565.10">
    <property type="entry name" value="Histidine kinase-like ATPase, C-terminal domain"/>
    <property type="match status" value="1"/>
</dbReference>
<sequence>MRDPMPNLPWRSSLPFRLALVLGGAIALFWLLSASAVLFLDFKETREALAHKVEAMTRSVGEQQSAELRGAARDVMTLFNSWRTLDDKTQRGDKHYLVTHYVLLDETRSDPPAQVRRAMDFVESYGSSGVGKFVDTFVVLDSGIVISSANSSRRETARHLEDLYKLRDSPPRAGLVWGRPYQALDGGWQVAVAARDPATGAMVGVTVHLSLRFALEWLSKTDDGALIWLGEDGWPFAPLPAIAPTGLIEQLPACKKPFIQSMQGVSIICVNVEPTGWRLIEIYPTERITQRALAELPKHLPVALLSLLGLVVLLYVVLQRSLGRTLSNIVHIISPQEAVSKQQRLPEERQDELGQIAHAYNRLLDAVQAQYAELEAKVEERTAELNEARCRAERANANKSEQLTNISHEIRTPLNGIVGALRLLGRTECDANQHDLVDTALKCSGHLLEIINNLLDFSRIESGQMVVTLSLQDPLALIDQAMLTVQLPAQDKGLALRCLVDSSFPSQFLTDGLRLRQILINLLGNAVKFTQEGCVTLSAWSADGRVCFSVRDSGPGIPPEKYAEVFIAFRQLEGFVAGSGLGLPIARSLAQLLGGDLRLIPVESGACFQLELPLGEASPGRVADCGPIAAPERLHPQLRAWGYAPQAGDNPALDAPELAFLPARLRQHLEPDRTPNISLREEALPVSPWSLNVLLVDDVDTNRDIVGRMLRQQGHRVWEAASGEDALALGRAHVFDLVLMDMRMPGLSGGETVALWRDEASGMLDPDCPIVALTANAQPGERERLLGAGFNEYLTKPVSPEMLARALDFAADQQLARGMELEPNAGSEQPLLGTDPALLSRVAADLREYYRRLGQALEARDEAECRMLLHTLKGLAGQAGLDLLREAAEHWEALLNQGDALSPGTWEVFGRLIESELGAD</sequence>
<keyword evidence="7 17" id="KW-0812">Transmembrane</keyword>
<dbReference type="SMART" id="SM00448">
    <property type="entry name" value="REC"/>
    <property type="match status" value="1"/>
</dbReference>
<dbReference type="SUPFAM" id="SSF52172">
    <property type="entry name" value="CheY-like"/>
    <property type="match status" value="1"/>
</dbReference>
<feature type="domain" description="Histidine kinase" evidence="18">
    <location>
        <begin position="405"/>
        <end position="616"/>
    </location>
</feature>
<evidence type="ECO:0000256" key="12">
    <source>
        <dbReference type="ARBA" id="ARBA00023012"/>
    </source>
</evidence>
<dbReference type="InterPro" id="IPR003660">
    <property type="entry name" value="HAMP_dom"/>
</dbReference>
<dbReference type="InterPro" id="IPR011006">
    <property type="entry name" value="CheY-like_superfamily"/>
</dbReference>
<keyword evidence="6" id="KW-0808">Transferase</keyword>
<dbReference type="Gene3D" id="6.10.340.10">
    <property type="match status" value="1"/>
</dbReference>
<feature type="domain" description="HAMP" evidence="20">
    <location>
        <begin position="343"/>
        <end position="372"/>
    </location>
</feature>
<evidence type="ECO:0000259" key="20">
    <source>
        <dbReference type="PROSITE" id="PS50885"/>
    </source>
</evidence>
<organism evidence="22 23">
    <name type="scientific">Chromobacterium sinusclupearum</name>
    <dbReference type="NCBI Taxonomy" id="2077146"/>
    <lineage>
        <taxon>Bacteria</taxon>
        <taxon>Pseudomonadati</taxon>
        <taxon>Pseudomonadota</taxon>
        <taxon>Betaproteobacteria</taxon>
        <taxon>Neisseriales</taxon>
        <taxon>Chromobacteriaceae</taxon>
        <taxon>Chromobacterium</taxon>
    </lineage>
</organism>
<evidence type="ECO:0000313" key="23">
    <source>
        <dbReference type="Proteomes" id="UP000236416"/>
    </source>
</evidence>
<evidence type="ECO:0000256" key="11">
    <source>
        <dbReference type="ARBA" id="ARBA00022989"/>
    </source>
</evidence>
<evidence type="ECO:0000256" key="14">
    <source>
        <dbReference type="PROSITE-ProRule" id="PRU00110"/>
    </source>
</evidence>
<dbReference type="Gene3D" id="1.10.287.130">
    <property type="match status" value="1"/>
</dbReference>
<dbReference type="Pfam" id="PF00072">
    <property type="entry name" value="Response_reg"/>
    <property type="match status" value="1"/>
</dbReference>
<evidence type="ECO:0000259" key="18">
    <source>
        <dbReference type="PROSITE" id="PS50109"/>
    </source>
</evidence>
<keyword evidence="5 15" id="KW-0597">Phosphoprotein</keyword>
<dbReference type="Gene3D" id="3.40.50.2300">
    <property type="match status" value="1"/>
</dbReference>
<dbReference type="InterPro" id="IPR036890">
    <property type="entry name" value="HATPase_C_sf"/>
</dbReference>
<dbReference type="InterPro" id="IPR005467">
    <property type="entry name" value="His_kinase_dom"/>
</dbReference>
<comment type="caution">
    <text evidence="22">The sequence shown here is derived from an EMBL/GenBank/DDBJ whole genome shotgun (WGS) entry which is preliminary data.</text>
</comment>
<dbReference type="GO" id="GO:0000155">
    <property type="term" value="F:phosphorelay sensor kinase activity"/>
    <property type="evidence" value="ECO:0007669"/>
    <property type="project" value="InterPro"/>
</dbReference>
<evidence type="ECO:0000259" key="19">
    <source>
        <dbReference type="PROSITE" id="PS50110"/>
    </source>
</evidence>
<keyword evidence="4" id="KW-1003">Cell membrane</keyword>
<evidence type="ECO:0000256" key="2">
    <source>
        <dbReference type="ARBA" id="ARBA00004651"/>
    </source>
</evidence>
<feature type="transmembrane region" description="Helical" evidence="17">
    <location>
        <begin position="300"/>
        <end position="318"/>
    </location>
</feature>
<accession>A0A2K4MRZ8</accession>
<comment type="subcellular location">
    <subcellularLocation>
        <location evidence="2">Cell membrane</location>
        <topology evidence="2">Multi-pass membrane protein</topology>
    </subcellularLocation>
</comment>
<feature type="transmembrane region" description="Helical" evidence="17">
    <location>
        <begin position="20"/>
        <end position="42"/>
    </location>
</feature>
<evidence type="ECO:0000256" key="3">
    <source>
        <dbReference type="ARBA" id="ARBA00012438"/>
    </source>
</evidence>
<dbReference type="EMBL" id="PPTF01000017">
    <property type="protein sequence ID" value="POA99807.1"/>
    <property type="molecule type" value="Genomic_DNA"/>
</dbReference>
<keyword evidence="12" id="KW-0902">Two-component regulatory system</keyword>
<keyword evidence="11 17" id="KW-1133">Transmembrane helix</keyword>
<evidence type="ECO:0000256" key="4">
    <source>
        <dbReference type="ARBA" id="ARBA00022475"/>
    </source>
</evidence>
<evidence type="ECO:0000256" key="13">
    <source>
        <dbReference type="ARBA" id="ARBA00023136"/>
    </source>
</evidence>
<name>A0A2K4MRZ8_9NEIS</name>
<proteinExistence type="predicted"/>
<evidence type="ECO:0000256" key="16">
    <source>
        <dbReference type="SAM" id="Coils"/>
    </source>
</evidence>
<dbReference type="CDD" id="cd00082">
    <property type="entry name" value="HisKA"/>
    <property type="match status" value="1"/>
</dbReference>
<dbReference type="Gene3D" id="1.20.120.160">
    <property type="entry name" value="HPT domain"/>
    <property type="match status" value="1"/>
</dbReference>
<keyword evidence="23" id="KW-1185">Reference proteome</keyword>
<dbReference type="PROSITE" id="PS50894">
    <property type="entry name" value="HPT"/>
    <property type="match status" value="1"/>
</dbReference>
<dbReference type="PRINTS" id="PR00344">
    <property type="entry name" value="BCTRLSENSOR"/>
</dbReference>
<dbReference type="CDD" id="cd17546">
    <property type="entry name" value="REC_hyHK_CKI1_RcsC-like"/>
    <property type="match status" value="1"/>
</dbReference>
<evidence type="ECO:0000256" key="7">
    <source>
        <dbReference type="ARBA" id="ARBA00022692"/>
    </source>
</evidence>
<keyword evidence="16" id="KW-0175">Coiled coil</keyword>
<keyword evidence="9 22" id="KW-0418">Kinase</keyword>
<dbReference type="Proteomes" id="UP000236416">
    <property type="component" value="Unassembled WGS sequence"/>
</dbReference>
<evidence type="ECO:0000256" key="17">
    <source>
        <dbReference type="SAM" id="Phobius"/>
    </source>
</evidence>
<feature type="modified residue" description="4-aspartylphosphate" evidence="15">
    <location>
        <position position="741"/>
    </location>
</feature>
<dbReference type="NCBIfam" id="NF011874">
    <property type="entry name" value="PRK15347.1"/>
    <property type="match status" value="1"/>
</dbReference>
<evidence type="ECO:0000256" key="15">
    <source>
        <dbReference type="PROSITE-ProRule" id="PRU00169"/>
    </source>
</evidence>
<reference evidence="22 23" key="1">
    <citation type="submission" date="2018-01" db="EMBL/GenBank/DDBJ databases">
        <title>Genomic Sequence of Chromobacterium MWU13-2610 from wild cranberry bogs within the Cape Cod National Seashore.</title>
        <authorList>
            <person name="O'Hara-Hanley K."/>
            <person name="Soby S."/>
            <person name="Harrison A."/>
        </authorList>
    </citation>
    <scope>NUCLEOTIDE SEQUENCE [LARGE SCALE GENOMIC DNA]</scope>
    <source>
        <strain evidence="22 23">MWU13-2610</strain>
    </source>
</reference>
<dbReference type="PROSITE" id="PS50109">
    <property type="entry name" value="HIS_KIN"/>
    <property type="match status" value="1"/>
</dbReference>
<feature type="domain" description="Response regulatory" evidence="19">
    <location>
        <begin position="692"/>
        <end position="811"/>
    </location>
</feature>
<dbReference type="AlphaFoldDB" id="A0A2K4MRZ8"/>
<feature type="modified residue" description="Phosphohistidine" evidence="14">
    <location>
        <position position="870"/>
    </location>
</feature>
<evidence type="ECO:0000256" key="1">
    <source>
        <dbReference type="ARBA" id="ARBA00000085"/>
    </source>
</evidence>
<keyword evidence="10" id="KW-0067">ATP-binding</keyword>
<dbReference type="GO" id="GO:0005524">
    <property type="term" value="F:ATP binding"/>
    <property type="evidence" value="ECO:0007669"/>
    <property type="project" value="UniProtKB-KW"/>
</dbReference>
<comment type="catalytic activity">
    <reaction evidence="1">
        <text>ATP + protein L-histidine = ADP + protein N-phospho-L-histidine.</text>
        <dbReference type="EC" id="2.7.13.3"/>
    </reaction>
</comment>
<dbReference type="PROSITE" id="PS50885">
    <property type="entry name" value="HAMP"/>
    <property type="match status" value="1"/>
</dbReference>
<dbReference type="Pfam" id="PF02518">
    <property type="entry name" value="HATPase_c"/>
    <property type="match status" value="1"/>
</dbReference>
<dbReference type="InterPro" id="IPR003594">
    <property type="entry name" value="HATPase_dom"/>
</dbReference>
<keyword evidence="13 17" id="KW-0472">Membrane</keyword>
<dbReference type="PANTHER" id="PTHR45339:SF1">
    <property type="entry name" value="HYBRID SIGNAL TRANSDUCTION HISTIDINE KINASE J"/>
    <property type="match status" value="1"/>
</dbReference>
<dbReference type="PANTHER" id="PTHR45339">
    <property type="entry name" value="HYBRID SIGNAL TRANSDUCTION HISTIDINE KINASE J"/>
    <property type="match status" value="1"/>
</dbReference>
<protein>
    <recommendedName>
        <fullName evidence="3">histidine kinase</fullName>
        <ecNumber evidence="3">2.7.13.3</ecNumber>
    </recommendedName>
</protein>
<dbReference type="InterPro" id="IPR003661">
    <property type="entry name" value="HisK_dim/P_dom"/>
</dbReference>
<dbReference type="GO" id="GO:0005886">
    <property type="term" value="C:plasma membrane"/>
    <property type="evidence" value="ECO:0007669"/>
    <property type="project" value="UniProtKB-SubCell"/>
</dbReference>
<dbReference type="EC" id="2.7.13.3" evidence="3"/>
<dbReference type="SMART" id="SM00388">
    <property type="entry name" value="HisKA"/>
    <property type="match status" value="1"/>
</dbReference>
<feature type="coiled-coil region" evidence="16">
    <location>
        <begin position="357"/>
        <end position="405"/>
    </location>
</feature>
<dbReference type="Pfam" id="PF01627">
    <property type="entry name" value="Hpt"/>
    <property type="match status" value="1"/>
</dbReference>
<feature type="domain" description="HPt" evidence="21">
    <location>
        <begin position="831"/>
        <end position="920"/>
    </location>
</feature>
<dbReference type="SUPFAM" id="SSF47384">
    <property type="entry name" value="Homodimeric domain of signal transducing histidine kinase"/>
    <property type="match status" value="1"/>
</dbReference>
<dbReference type="SUPFAM" id="SSF47226">
    <property type="entry name" value="Histidine-containing phosphotransfer domain, HPT domain"/>
    <property type="match status" value="1"/>
</dbReference>
<dbReference type="PROSITE" id="PS50110">
    <property type="entry name" value="RESPONSE_REGULATORY"/>
    <property type="match status" value="1"/>
</dbReference>
<dbReference type="InterPro" id="IPR036641">
    <property type="entry name" value="HPT_dom_sf"/>
</dbReference>
<evidence type="ECO:0000313" key="22">
    <source>
        <dbReference type="EMBL" id="POA99807.1"/>
    </source>
</evidence>
<keyword evidence="8" id="KW-0547">Nucleotide-binding</keyword>
<dbReference type="InterPro" id="IPR001789">
    <property type="entry name" value="Sig_transdc_resp-reg_receiver"/>
</dbReference>
<evidence type="ECO:0000256" key="10">
    <source>
        <dbReference type="ARBA" id="ARBA00022840"/>
    </source>
</evidence>